<comment type="subcellular location">
    <subcellularLocation>
        <location evidence="1">Membrane</location>
        <topology evidence="1">Multi-pass membrane protein</topology>
    </subcellularLocation>
</comment>
<feature type="transmembrane region" description="Helical" evidence="5">
    <location>
        <begin position="447"/>
        <end position="465"/>
    </location>
</feature>
<comment type="caution">
    <text evidence="7">The sequence shown here is derived from an EMBL/GenBank/DDBJ whole genome shotgun (WGS) entry which is preliminary data.</text>
</comment>
<feature type="transmembrane region" description="Helical" evidence="5">
    <location>
        <begin position="160"/>
        <end position="182"/>
    </location>
</feature>
<keyword evidence="8" id="KW-1185">Reference proteome</keyword>
<evidence type="ECO:0000256" key="1">
    <source>
        <dbReference type="ARBA" id="ARBA00004141"/>
    </source>
</evidence>
<dbReference type="Proteomes" id="UP000663879">
    <property type="component" value="Unassembled WGS sequence"/>
</dbReference>
<dbReference type="GO" id="GO:0016020">
    <property type="term" value="C:membrane"/>
    <property type="evidence" value="ECO:0007669"/>
    <property type="project" value="UniProtKB-SubCell"/>
</dbReference>
<dbReference type="InterPro" id="IPR036259">
    <property type="entry name" value="MFS_trans_sf"/>
</dbReference>
<feature type="transmembrane region" description="Helical" evidence="5">
    <location>
        <begin position="203"/>
        <end position="221"/>
    </location>
</feature>
<evidence type="ECO:0000256" key="5">
    <source>
        <dbReference type="SAM" id="Phobius"/>
    </source>
</evidence>
<evidence type="ECO:0000313" key="8">
    <source>
        <dbReference type="Proteomes" id="UP000663879"/>
    </source>
</evidence>
<feature type="transmembrane region" description="Helical" evidence="5">
    <location>
        <begin position="14"/>
        <end position="34"/>
    </location>
</feature>
<name>A0A814N0G2_9BILA</name>
<proteinExistence type="predicted"/>
<gene>
    <name evidence="7" type="ORF">OXX778_LOCUS20383</name>
</gene>
<evidence type="ECO:0000256" key="2">
    <source>
        <dbReference type="ARBA" id="ARBA00022692"/>
    </source>
</evidence>
<feature type="domain" description="Major facilitator superfamily (MFS) profile" evidence="6">
    <location>
        <begin position="21"/>
        <end position="501"/>
    </location>
</feature>
<feature type="transmembrane region" description="Helical" evidence="5">
    <location>
        <begin position="227"/>
        <end position="246"/>
    </location>
</feature>
<dbReference type="PROSITE" id="PS50850">
    <property type="entry name" value="MFS"/>
    <property type="match status" value="1"/>
</dbReference>
<evidence type="ECO:0000313" key="7">
    <source>
        <dbReference type="EMBL" id="CAF1085024.1"/>
    </source>
</evidence>
<dbReference type="PANTHER" id="PTHR24064">
    <property type="entry name" value="SOLUTE CARRIER FAMILY 22 MEMBER"/>
    <property type="match status" value="1"/>
</dbReference>
<evidence type="ECO:0000256" key="4">
    <source>
        <dbReference type="ARBA" id="ARBA00023136"/>
    </source>
</evidence>
<dbReference type="SUPFAM" id="SSF103473">
    <property type="entry name" value="MFS general substrate transporter"/>
    <property type="match status" value="1"/>
</dbReference>
<feature type="transmembrane region" description="Helical" evidence="5">
    <location>
        <begin position="477"/>
        <end position="496"/>
    </location>
</feature>
<dbReference type="GO" id="GO:0022857">
    <property type="term" value="F:transmembrane transporter activity"/>
    <property type="evidence" value="ECO:0007669"/>
    <property type="project" value="InterPro"/>
</dbReference>
<protein>
    <recommendedName>
        <fullName evidence="6">Major facilitator superfamily (MFS) profile domain-containing protein</fullName>
    </recommendedName>
</protein>
<dbReference type="Pfam" id="PF00083">
    <property type="entry name" value="Sugar_tr"/>
    <property type="match status" value="1"/>
</dbReference>
<keyword evidence="3 5" id="KW-1133">Transmembrane helix</keyword>
<sequence length="512" mass="58982">MDDLKIKVGGKGKFQYKTVFLIGIISSFCAMRRYSYNFVYAQPKIIIKIENQTVSFLSNKQKCEIINRIQNYSNNSKWEFDKTFYHSSIVTDLNLICDKQYLIGLPETISTVTLILGFLGGFLGDKIGRKKAILISLISYTTIILISRIFFMHIFQMNFYFKYIIFALVQILVSACLSWLYVTNFVLLSESTNNSYRTLFSNINGYFYILGEFIILLVYYFSRDWKVLYWFLGAYAFLTVISTFFLDESAEWLLSIGNKQKALKIFRKMSRLNGKPLQNIEELVENLQNKDGINNNSKFRTTIQQIKEILSNKNSLIKTLIVSYIWFSIFLSYYGTSLGISSFNFGNPFVLFLVSSCSELIACSTTRIVDFIGRKKTMLLFFTIATVMYFSIVVILWTTIDKKISDYSLEAILLLVFFIFGKWSVSVLGQTTYIYSSEVYSANIRNTAVLFTSTVGSIGSNIFPYVNLLANVVWKPLPYIIFGISTLISVIFVLFLPETHQKMSSNIKLENF</sequence>
<feature type="transmembrane region" description="Helical" evidence="5">
    <location>
        <begin position="132"/>
        <end position="154"/>
    </location>
</feature>
<feature type="transmembrane region" description="Helical" evidence="5">
    <location>
        <begin position="101"/>
        <end position="120"/>
    </location>
</feature>
<feature type="transmembrane region" description="Helical" evidence="5">
    <location>
        <begin position="378"/>
        <end position="400"/>
    </location>
</feature>
<keyword evidence="2 5" id="KW-0812">Transmembrane</keyword>
<evidence type="ECO:0000256" key="3">
    <source>
        <dbReference type="ARBA" id="ARBA00022989"/>
    </source>
</evidence>
<dbReference type="InterPro" id="IPR005828">
    <property type="entry name" value="MFS_sugar_transport-like"/>
</dbReference>
<feature type="transmembrane region" description="Helical" evidence="5">
    <location>
        <begin position="316"/>
        <end position="336"/>
    </location>
</feature>
<reference evidence="7" key="1">
    <citation type="submission" date="2021-02" db="EMBL/GenBank/DDBJ databases">
        <authorList>
            <person name="Nowell W R."/>
        </authorList>
    </citation>
    <scope>NUCLEOTIDE SEQUENCE</scope>
    <source>
        <strain evidence="7">Ploen Becks lab</strain>
    </source>
</reference>
<keyword evidence="4 5" id="KW-0472">Membrane</keyword>
<dbReference type="AlphaFoldDB" id="A0A814N0G2"/>
<dbReference type="OrthoDB" id="2261376at2759"/>
<organism evidence="7 8">
    <name type="scientific">Brachionus calyciflorus</name>
    <dbReference type="NCBI Taxonomy" id="104777"/>
    <lineage>
        <taxon>Eukaryota</taxon>
        <taxon>Metazoa</taxon>
        <taxon>Spiralia</taxon>
        <taxon>Gnathifera</taxon>
        <taxon>Rotifera</taxon>
        <taxon>Eurotatoria</taxon>
        <taxon>Monogononta</taxon>
        <taxon>Pseudotrocha</taxon>
        <taxon>Ploima</taxon>
        <taxon>Brachionidae</taxon>
        <taxon>Brachionus</taxon>
    </lineage>
</organism>
<dbReference type="EMBL" id="CAJNOC010006748">
    <property type="protein sequence ID" value="CAF1085024.1"/>
    <property type="molecule type" value="Genomic_DNA"/>
</dbReference>
<feature type="transmembrane region" description="Helical" evidence="5">
    <location>
        <begin position="412"/>
        <end position="435"/>
    </location>
</feature>
<dbReference type="Gene3D" id="1.20.1250.20">
    <property type="entry name" value="MFS general substrate transporter like domains"/>
    <property type="match status" value="1"/>
</dbReference>
<evidence type="ECO:0000259" key="6">
    <source>
        <dbReference type="PROSITE" id="PS50850"/>
    </source>
</evidence>
<accession>A0A814N0G2</accession>
<dbReference type="InterPro" id="IPR020846">
    <property type="entry name" value="MFS_dom"/>
</dbReference>